<name>A0A073KNL5_9BACI</name>
<proteinExistence type="predicted"/>
<dbReference type="Proteomes" id="UP000027778">
    <property type="component" value="Unassembled WGS sequence"/>
</dbReference>
<comment type="caution">
    <text evidence="1">The sequence shown here is derived from an EMBL/GenBank/DDBJ whole genome shotgun (WGS) entry which is preliminary data.</text>
</comment>
<evidence type="ECO:0000313" key="2">
    <source>
        <dbReference type="Proteomes" id="UP000027778"/>
    </source>
</evidence>
<dbReference type="AlphaFoldDB" id="A0A073KNL5"/>
<gene>
    <name evidence="1" type="ORF">BAGA_05810</name>
</gene>
<dbReference type="EMBL" id="JOTM01000011">
    <property type="protein sequence ID" value="KEK23933.1"/>
    <property type="molecule type" value="Genomic_DNA"/>
</dbReference>
<protein>
    <submittedName>
        <fullName evidence="1">Uncharacterized protein</fullName>
    </submittedName>
</protein>
<reference evidence="1 2" key="1">
    <citation type="submission" date="2014-06" db="EMBL/GenBank/DDBJ databases">
        <title>Draft genome sequence of Bacillus gaemokensis JCM 15801 (MCCC 1A00707).</title>
        <authorList>
            <person name="Lai Q."/>
            <person name="Liu Y."/>
            <person name="Shao Z."/>
        </authorList>
    </citation>
    <scope>NUCLEOTIDE SEQUENCE [LARGE SCALE GENOMIC DNA]</scope>
    <source>
        <strain evidence="1 2">JCM 15801</strain>
    </source>
</reference>
<sequence length="127" mass="14337">MNDVQQSLIESIQILAGERLKNINFTKSFTGIVIEVNGLQAIVEINGSNSDCIIPQNLSSYIGKNDIVIVQDISNTKSQKIVQGVISSTNRDMFHIYDTVEDRIVSSIEQLWDEELQQEIHVVFEIE</sequence>
<dbReference type="RefSeq" id="WP_033675027.1">
    <property type="nucleotide sequence ID" value="NZ_JOTM01000011.1"/>
</dbReference>
<accession>A0A073KNL5</accession>
<evidence type="ECO:0000313" key="1">
    <source>
        <dbReference type="EMBL" id="KEK23933.1"/>
    </source>
</evidence>
<dbReference type="STRING" id="574375.AZF08_20055"/>
<organism evidence="1 2">
    <name type="scientific">Bacillus gaemokensis</name>
    <dbReference type="NCBI Taxonomy" id="574375"/>
    <lineage>
        <taxon>Bacteria</taxon>
        <taxon>Bacillati</taxon>
        <taxon>Bacillota</taxon>
        <taxon>Bacilli</taxon>
        <taxon>Bacillales</taxon>
        <taxon>Bacillaceae</taxon>
        <taxon>Bacillus</taxon>
        <taxon>Bacillus cereus group</taxon>
    </lineage>
</organism>
<keyword evidence="2" id="KW-1185">Reference proteome</keyword>